<feature type="domain" description="Pyrroline-5-carboxylate reductase catalytic N-terminal" evidence="1">
    <location>
        <begin position="11"/>
        <end position="106"/>
    </location>
</feature>
<dbReference type="EMBL" id="JAHQCS010000134">
    <property type="protein sequence ID" value="MBU9713381.1"/>
    <property type="molecule type" value="Genomic_DNA"/>
</dbReference>
<dbReference type="Pfam" id="PF03807">
    <property type="entry name" value="F420_oxidored"/>
    <property type="match status" value="1"/>
</dbReference>
<dbReference type="Pfam" id="PF14748">
    <property type="entry name" value="P5CR_dimer"/>
    <property type="match status" value="1"/>
</dbReference>
<dbReference type="Proteomes" id="UP000784880">
    <property type="component" value="Unassembled WGS sequence"/>
</dbReference>
<dbReference type="PANTHER" id="PTHR11645:SF51">
    <property type="entry name" value="COME OPERON PROTEIN 4"/>
    <property type="match status" value="1"/>
</dbReference>
<gene>
    <name evidence="3" type="ORF">KS419_16760</name>
</gene>
<dbReference type="NCBIfam" id="NF005814">
    <property type="entry name" value="PRK07680.1"/>
    <property type="match status" value="1"/>
</dbReference>
<name>A0ABS6JIG8_9BACI</name>
<protein>
    <submittedName>
        <fullName evidence="3">Late competence protein ComER</fullName>
    </submittedName>
</protein>
<reference evidence="3 4" key="1">
    <citation type="submission" date="2021-06" db="EMBL/GenBank/DDBJ databases">
        <title>Bacillus sp. RD4P76, an endophyte from a halophyte.</title>
        <authorList>
            <person name="Sun J.-Q."/>
        </authorList>
    </citation>
    <scope>NUCLEOTIDE SEQUENCE [LARGE SCALE GENOMIC DNA]</scope>
    <source>
        <strain evidence="3 4">CGMCC 1.15917</strain>
    </source>
</reference>
<dbReference type="InterPro" id="IPR029036">
    <property type="entry name" value="P5CR_dimer"/>
</dbReference>
<sequence>MFSKEGKRLKRIGFIGTGSMGKIIIDSFLEAHAMPPANVTITNRSLHKAHEVASRHKGVTVVEDAQSVIEQSDWIFLCVRPLQMIPLLEEVDHILTKDKTLISITSPILVEELEEIISSHVVRFIPSIVNRGHEGPSLVTFGKTMSEEMKEEFLTFFQFISRPEVIEDRITRVASDIGCCGPAFLSFLVENIIQAAVDETNISKQEATNIMESMLIGYGELLKQKHFTLETLRERVTVPGGVTGVGLEALKEGISTKKVFHQLFQKTHEKFDEDRFLVQKQLTIQEKEQ</sequence>
<evidence type="ECO:0000259" key="2">
    <source>
        <dbReference type="Pfam" id="PF14748"/>
    </source>
</evidence>
<accession>A0ABS6JIG8</accession>
<evidence type="ECO:0000313" key="4">
    <source>
        <dbReference type="Proteomes" id="UP000784880"/>
    </source>
</evidence>
<proteinExistence type="predicted"/>
<evidence type="ECO:0000259" key="1">
    <source>
        <dbReference type="Pfam" id="PF03807"/>
    </source>
</evidence>
<comment type="caution">
    <text evidence="3">The sequence shown here is derived from an EMBL/GenBank/DDBJ whole genome shotgun (WGS) entry which is preliminary data.</text>
</comment>
<dbReference type="InterPro" id="IPR053790">
    <property type="entry name" value="P5CR-like_CS"/>
</dbReference>
<feature type="domain" description="Pyrroline-5-carboxylate reductase dimerisation" evidence="2">
    <location>
        <begin position="172"/>
        <end position="272"/>
    </location>
</feature>
<evidence type="ECO:0000313" key="3">
    <source>
        <dbReference type="EMBL" id="MBU9713381.1"/>
    </source>
</evidence>
<dbReference type="InterPro" id="IPR000304">
    <property type="entry name" value="Pyrroline-COOH_reductase"/>
</dbReference>
<dbReference type="InterPro" id="IPR028939">
    <property type="entry name" value="P5C_Rdtase_cat_N"/>
</dbReference>
<organism evidence="3 4">
    <name type="scientific">Evansella tamaricis</name>
    <dbReference type="NCBI Taxonomy" id="2069301"/>
    <lineage>
        <taxon>Bacteria</taxon>
        <taxon>Bacillati</taxon>
        <taxon>Bacillota</taxon>
        <taxon>Bacilli</taxon>
        <taxon>Bacillales</taxon>
        <taxon>Bacillaceae</taxon>
        <taxon>Evansella</taxon>
    </lineage>
</organism>
<dbReference type="PIRSF" id="PIRSF000193">
    <property type="entry name" value="Pyrrol-5-carb_rd"/>
    <property type="match status" value="1"/>
</dbReference>
<dbReference type="PROSITE" id="PS00521">
    <property type="entry name" value="P5CR"/>
    <property type="match status" value="1"/>
</dbReference>
<dbReference type="PANTHER" id="PTHR11645">
    <property type="entry name" value="PYRROLINE-5-CARBOXYLATE REDUCTASE"/>
    <property type="match status" value="1"/>
</dbReference>
<keyword evidence="4" id="KW-1185">Reference proteome</keyword>